<evidence type="ECO:0000313" key="2">
    <source>
        <dbReference type="EMBL" id="OCT75990.1"/>
    </source>
</evidence>
<protein>
    <submittedName>
        <fullName evidence="2">Uncharacterized protein</fullName>
    </submittedName>
</protein>
<organism evidence="2 3">
    <name type="scientific">Xenopus laevis</name>
    <name type="common">African clawed frog</name>
    <dbReference type="NCBI Taxonomy" id="8355"/>
    <lineage>
        <taxon>Eukaryota</taxon>
        <taxon>Metazoa</taxon>
        <taxon>Chordata</taxon>
        <taxon>Craniata</taxon>
        <taxon>Vertebrata</taxon>
        <taxon>Euteleostomi</taxon>
        <taxon>Amphibia</taxon>
        <taxon>Batrachia</taxon>
        <taxon>Anura</taxon>
        <taxon>Pipoidea</taxon>
        <taxon>Pipidae</taxon>
        <taxon>Xenopodinae</taxon>
        <taxon>Xenopus</taxon>
        <taxon>Xenopus</taxon>
    </lineage>
</organism>
<name>A0A974CNT1_XENLA</name>
<keyword evidence="1" id="KW-1133">Transmembrane helix</keyword>
<keyword evidence="1" id="KW-0812">Transmembrane</keyword>
<keyword evidence="1" id="KW-0472">Membrane</keyword>
<feature type="transmembrane region" description="Helical" evidence="1">
    <location>
        <begin position="18"/>
        <end position="34"/>
    </location>
</feature>
<evidence type="ECO:0000256" key="1">
    <source>
        <dbReference type="SAM" id="Phobius"/>
    </source>
</evidence>
<accession>A0A974CNT1</accession>
<sequence length="49" mass="5711">MFVYEDCHLKKKTEDKDVIYCGFFLLFCLQIFIVCENCDVPKNGNALMA</sequence>
<proteinExistence type="predicted"/>
<dbReference type="AlphaFoldDB" id="A0A974CNT1"/>
<dbReference type="EMBL" id="CM004476">
    <property type="protein sequence ID" value="OCT75990.1"/>
    <property type="molecule type" value="Genomic_DNA"/>
</dbReference>
<dbReference type="Proteomes" id="UP000694892">
    <property type="component" value="Chromosome 6L"/>
</dbReference>
<reference evidence="3" key="1">
    <citation type="journal article" date="2016" name="Nature">
        <title>Genome evolution in the allotetraploid frog Xenopus laevis.</title>
        <authorList>
            <person name="Session A.M."/>
            <person name="Uno Y."/>
            <person name="Kwon T."/>
            <person name="Chapman J.A."/>
            <person name="Toyoda A."/>
            <person name="Takahashi S."/>
            <person name="Fukui A."/>
            <person name="Hikosaka A."/>
            <person name="Suzuki A."/>
            <person name="Kondo M."/>
            <person name="van Heeringen S.J."/>
            <person name="Quigley I."/>
            <person name="Heinz S."/>
            <person name="Ogino H."/>
            <person name="Ochi H."/>
            <person name="Hellsten U."/>
            <person name="Lyons J.B."/>
            <person name="Simakov O."/>
            <person name="Putnam N."/>
            <person name="Stites J."/>
            <person name="Kuroki Y."/>
            <person name="Tanaka T."/>
            <person name="Michiue T."/>
            <person name="Watanabe M."/>
            <person name="Bogdanovic O."/>
            <person name="Lister R."/>
            <person name="Georgiou G."/>
            <person name="Paranjpe S.S."/>
            <person name="van Kruijsbergen I."/>
            <person name="Shu S."/>
            <person name="Carlson J."/>
            <person name="Kinoshita T."/>
            <person name="Ohta Y."/>
            <person name="Mawaribuchi S."/>
            <person name="Jenkins J."/>
            <person name="Grimwood J."/>
            <person name="Schmutz J."/>
            <person name="Mitros T."/>
            <person name="Mozaffari S.V."/>
            <person name="Suzuki Y."/>
            <person name="Haramoto Y."/>
            <person name="Yamamoto T.S."/>
            <person name="Takagi C."/>
            <person name="Heald R."/>
            <person name="Miller K."/>
            <person name="Haudenschild C."/>
            <person name="Kitzman J."/>
            <person name="Nakayama T."/>
            <person name="Izutsu Y."/>
            <person name="Robert J."/>
            <person name="Fortriede J."/>
            <person name="Burns K."/>
            <person name="Lotay V."/>
            <person name="Karimi K."/>
            <person name="Yasuoka Y."/>
            <person name="Dichmann D.S."/>
            <person name="Flajnik M.F."/>
            <person name="Houston D.W."/>
            <person name="Shendure J."/>
            <person name="DuPasquier L."/>
            <person name="Vize P.D."/>
            <person name="Zorn A.M."/>
            <person name="Ito M."/>
            <person name="Marcotte E.M."/>
            <person name="Wallingford J.B."/>
            <person name="Ito Y."/>
            <person name="Asashima M."/>
            <person name="Ueno N."/>
            <person name="Matsuda Y."/>
            <person name="Veenstra G.J."/>
            <person name="Fujiyama A."/>
            <person name="Harland R.M."/>
            <person name="Taira M."/>
            <person name="Rokhsar D.S."/>
        </authorList>
    </citation>
    <scope>NUCLEOTIDE SEQUENCE [LARGE SCALE GENOMIC DNA]</scope>
    <source>
        <strain evidence="3">J</strain>
    </source>
</reference>
<gene>
    <name evidence="2" type="ORF">XELAEV_18031177mg</name>
</gene>
<evidence type="ECO:0000313" key="3">
    <source>
        <dbReference type="Proteomes" id="UP000694892"/>
    </source>
</evidence>